<evidence type="ECO:0000256" key="8">
    <source>
        <dbReference type="HAMAP-Rule" id="MF_00238"/>
    </source>
</evidence>
<keyword evidence="11" id="KW-1185">Reference proteome</keyword>
<reference evidence="10 11" key="1">
    <citation type="submission" date="2018-09" db="EMBL/GenBank/DDBJ databases">
        <authorList>
            <person name="Postec A."/>
        </authorList>
    </citation>
    <scope>NUCLEOTIDE SEQUENCE [LARGE SCALE GENOMIC DNA]</scope>
    <source>
        <strain evidence="10">70B-A</strain>
    </source>
</reference>
<dbReference type="InterPro" id="IPR027417">
    <property type="entry name" value="P-loop_NTPase"/>
</dbReference>
<comment type="subcellular location">
    <subcellularLocation>
        <location evidence="8">Cytoplasm</location>
    </subcellularLocation>
</comment>
<comment type="catalytic activity">
    <reaction evidence="6 8">
        <text>dCMP + ATP = dCDP + ADP</text>
        <dbReference type="Rhea" id="RHEA:25094"/>
        <dbReference type="ChEBI" id="CHEBI:30616"/>
        <dbReference type="ChEBI" id="CHEBI:57566"/>
        <dbReference type="ChEBI" id="CHEBI:58593"/>
        <dbReference type="ChEBI" id="CHEBI:456216"/>
        <dbReference type="EC" id="2.7.4.25"/>
    </reaction>
</comment>
<dbReference type="GO" id="GO:0006220">
    <property type="term" value="P:pyrimidine nucleotide metabolic process"/>
    <property type="evidence" value="ECO:0007669"/>
    <property type="project" value="UniProtKB-UniRule"/>
</dbReference>
<dbReference type="EMBL" id="LR130778">
    <property type="protein sequence ID" value="VDN46123.1"/>
    <property type="molecule type" value="Genomic_DNA"/>
</dbReference>
<dbReference type="PANTHER" id="PTHR21299:SF2">
    <property type="entry name" value="CYTIDYLATE KINASE"/>
    <property type="match status" value="1"/>
</dbReference>
<dbReference type="RefSeq" id="WP_125135688.1">
    <property type="nucleotide sequence ID" value="NZ_LR130778.1"/>
</dbReference>
<dbReference type="HAMAP" id="MF_00238">
    <property type="entry name" value="Cytidyl_kinase_type1"/>
    <property type="match status" value="1"/>
</dbReference>
<sequence>MRDVLTIAIDGPAGAGKSTIAKRLAKDYKIVYVDTGAMYRSVALYMMEHHIDLDIEQDVVEALEQVHIRIEYKDQVQHIYLNEEDVTQKIRQQSVGEGASKVSAYLPVRKKMVMMQQEMAKMTSLVMDGRDIGTHVLTDAKVKIFLNADVMIRAKRRYNELLEKGESADLNVIADEIRERDHRDMNREHAPLIQAHDAHLLDTSKMSIDDVVHAIKKIIEMRR</sequence>
<dbReference type="AlphaFoldDB" id="A0A3P7P732"/>
<evidence type="ECO:0000313" key="10">
    <source>
        <dbReference type="EMBL" id="VDN46123.1"/>
    </source>
</evidence>
<dbReference type="GO" id="GO:0005524">
    <property type="term" value="F:ATP binding"/>
    <property type="evidence" value="ECO:0007669"/>
    <property type="project" value="UniProtKB-UniRule"/>
</dbReference>
<dbReference type="Gene3D" id="3.40.50.300">
    <property type="entry name" value="P-loop containing nucleotide triphosphate hydrolases"/>
    <property type="match status" value="1"/>
</dbReference>
<evidence type="ECO:0000313" key="11">
    <source>
        <dbReference type="Proteomes" id="UP000279029"/>
    </source>
</evidence>
<dbReference type="Proteomes" id="UP000279029">
    <property type="component" value="Chromosome"/>
</dbReference>
<dbReference type="SUPFAM" id="SSF52540">
    <property type="entry name" value="P-loop containing nucleoside triphosphate hydrolases"/>
    <property type="match status" value="1"/>
</dbReference>
<dbReference type="Pfam" id="PF02224">
    <property type="entry name" value="Cytidylate_kin"/>
    <property type="match status" value="1"/>
</dbReference>
<protein>
    <recommendedName>
        <fullName evidence="8">Cytidylate kinase</fullName>
        <shortName evidence="8">CK</shortName>
        <ecNumber evidence="8">2.7.4.25</ecNumber>
    </recommendedName>
    <alternativeName>
        <fullName evidence="8">Cytidine monophosphate kinase</fullName>
        <shortName evidence="8">CMP kinase</shortName>
    </alternativeName>
</protein>
<evidence type="ECO:0000256" key="5">
    <source>
        <dbReference type="ARBA" id="ARBA00022840"/>
    </source>
</evidence>
<dbReference type="CDD" id="cd02020">
    <property type="entry name" value="CMPK"/>
    <property type="match status" value="1"/>
</dbReference>
<dbReference type="GO" id="GO:0005829">
    <property type="term" value="C:cytosol"/>
    <property type="evidence" value="ECO:0007669"/>
    <property type="project" value="TreeGrafter"/>
</dbReference>
<evidence type="ECO:0000256" key="4">
    <source>
        <dbReference type="ARBA" id="ARBA00022777"/>
    </source>
</evidence>
<evidence type="ECO:0000256" key="2">
    <source>
        <dbReference type="ARBA" id="ARBA00022679"/>
    </source>
</evidence>
<dbReference type="InterPro" id="IPR003136">
    <property type="entry name" value="Cytidylate_kin"/>
</dbReference>
<keyword evidence="4 8" id="KW-0418">Kinase</keyword>
<evidence type="ECO:0000256" key="1">
    <source>
        <dbReference type="ARBA" id="ARBA00009427"/>
    </source>
</evidence>
<feature type="domain" description="Cytidylate kinase" evidence="9">
    <location>
        <begin position="7"/>
        <end position="219"/>
    </location>
</feature>
<comment type="similarity">
    <text evidence="1 8">Belongs to the cytidylate kinase family. Type 1 subfamily.</text>
</comment>
<dbReference type="PANTHER" id="PTHR21299">
    <property type="entry name" value="CYTIDYLATE KINASE/PANTOATE-BETA-ALANINE LIGASE"/>
    <property type="match status" value="1"/>
</dbReference>
<dbReference type="KEGG" id="cbar:PATL70BA_0278"/>
<comment type="catalytic activity">
    <reaction evidence="7 8">
        <text>CMP + ATP = CDP + ADP</text>
        <dbReference type="Rhea" id="RHEA:11600"/>
        <dbReference type="ChEBI" id="CHEBI:30616"/>
        <dbReference type="ChEBI" id="CHEBI:58069"/>
        <dbReference type="ChEBI" id="CHEBI:60377"/>
        <dbReference type="ChEBI" id="CHEBI:456216"/>
        <dbReference type="EC" id="2.7.4.25"/>
    </reaction>
</comment>
<proteinExistence type="inferred from homology"/>
<organism evidence="10 11">
    <name type="scientific">Petrocella atlantisensis</name>
    <dbReference type="NCBI Taxonomy" id="2173034"/>
    <lineage>
        <taxon>Bacteria</taxon>
        <taxon>Bacillati</taxon>
        <taxon>Bacillota</taxon>
        <taxon>Clostridia</taxon>
        <taxon>Lachnospirales</taxon>
        <taxon>Vallitaleaceae</taxon>
        <taxon>Petrocella</taxon>
    </lineage>
</organism>
<dbReference type="OrthoDB" id="9807434at2"/>
<gene>
    <name evidence="8 10" type="primary">cmk</name>
    <name evidence="10" type="ORF">PATL70BA_0278</name>
</gene>
<name>A0A3P7P732_9FIRM</name>
<dbReference type="NCBIfam" id="TIGR00017">
    <property type="entry name" value="cmk"/>
    <property type="match status" value="1"/>
</dbReference>
<evidence type="ECO:0000256" key="7">
    <source>
        <dbReference type="ARBA" id="ARBA00048478"/>
    </source>
</evidence>
<keyword evidence="2 8" id="KW-0808">Transferase</keyword>
<evidence type="ECO:0000259" key="9">
    <source>
        <dbReference type="Pfam" id="PF02224"/>
    </source>
</evidence>
<dbReference type="EC" id="2.7.4.25" evidence="8"/>
<dbReference type="GO" id="GO:0036430">
    <property type="term" value="F:CMP kinase activity"/>
    <property type="evidence" value="ECO:0007669"/>
    <property type="project" value="RHEA"/>
</dbReference>
<keyword evidence="8" id="KW-0963">Cytoplasm</keyword>
<evidence type="ECO:0000256" key="3">
    <source>
        <dbReference type="ARBA" id="ARBA00022741"/>
    </source>
</evidence>
<dbReference type="GO" id="GO:0036431">
    <property type="term" value="F:dCMP kinase activity"/>
    <property type="evidence" value="ECO:0007669"/>
    <property type="project" value="InterPro"/>
</dbReference>
<keyword evidence="5 8" id="KW-0067">ATP-binding</keyword>
<feature type="binding site" evidence="8">
    <location>
        <begin position="11"/>
        <end position="19"/>
    </location>
    <ligand>
        <name>ATP</name>
        <dbReference type="ChEBI" id="CHEBI:30616"/>
    </ligand>
</feature>
<dbReference type="InterPro" id="IPR011994">
    <property type="entry name" value="Cytidylate_kinase_dom"/>
</dbReference>
<accession>A0A3P7P732</accession>
<dbReference type="GO" id="GO:0015949">
    <property type="term" value="P:nucleobase-containing small molecule interconversion"/>
    <property type="evidence" value="ECO:0007669"/>
    <property type="project" value="TreeGrafter"/>
</dbReference>
<evidence type="ECO:0000256" key="6">
    <source>
        <dbReference type="ARBA" id="ARBA00047615"/>
    </source>
</evidence>
<keyword evidence="3 8" id="KW-0547">Nucleotide-binding</keyword>